<protein>
    <submittedName>
        <fullName evidence="1">Uncharacterized protein</fullName>
    </submittedName>
</protein>
<evidence type="ECO:0000313" key="1">
    <source>
        <dbReference type="EMBL" id="MBM3223124.1"/>
    </source>
</evidence>
<dbReference type="EMBL" id="VGLS01000097">
    <property type="protein sequence ID" value="MBM3223124.1"/>
    <property type="molecule type" value="Genomic_DNA"/>
</dbReference>
<dbReference type="AlphaFoldDB" id="A0A938B1P3"/>
<sequence length="241" mass="27829">MLYPDDEAKREELYAILRSRYVLLGIAEPAFAGPEPVERAELIRLLGALYSARPAPDVLRDARHRELRGSIAGEVLLRIRQFVDQSYPASVNRACHFMVQVAKQTQGRSDTTLLPIRFQNPRLLLERAWAPNKSVAHLWAAHVVQWNGRIEVDETDRFVLPAFQWFVNQEDFLRFLDMAVQFRQFGECYRAPGQKVPILPSADAWCIPGHLPLMNRDRGTFPTFPQEWQQALGDYRARDMQ</sequence>
<proteinExistence type="predicted"/>
<organism evidence="1 2">
    <name type="scientific">Tectimicrobiota bacterium</name>
    <dbReference type="NCBI Taxonomy" id="2528274"/>
    <lineage>
        <taxon>Bacteria</taxon>
        <taxon>Pseudomonadati</taxon>
        <taxon>Nitrospinota/Tectimicrobiota group</taxon>
        <taxon>Candidatus Tectimicrobiota</taxon>
    </lineage>
</organism>
<evidence type="ECO:0000313" key="2">
    <source>
        <dbReference type="Proteomes" id="UP000712673"/>
    </source>
</evidence>
<accession>A0A938B1P3</accession>
<comment type="caution">
    <text evidence="1">The sequence shown here is derived from an EMBL/GenBank/DDBJ whole genome shotgun (WGS) entry which is preliminary data.</text>
</comment>
<name>A0A938B1P3_UNCTE</name>
<reference evidence="1" key="1">
    <citation type="submission" date="2019-03" db="EMBL/GenBank/DDBJ databases">
        <title>Lake Tanganyika Metagenome-Assembled Genomes (MAGs).</title>
        <authorList>
            <person name="Tran P."/>
        </authorList>
    </citation>
    <scope>NUCLEOTIDE SEQUENCE</scope>
    <source>
        <strain evidence="1">K_DeepCast_65m_m2_066</strain>
    </source>
</reference>
<gene>
    <name evidence="1" type="ORF">FJZ47_04880</name>
</gene>
<dbReference type="Proteomes" id="UP000712673">
    <property type="component" value="Unassembled WGS sequence"/>
</dbReference>